<feature type="compositionally biased region" description="Acidic residues" evidence="1">
    <location>
        <begin position="151"/>
        <end position="161"/>
    </location>
</feature>
<keyword evidence="3" id="KW-1185">Reference proteome</keyword>
<dbReference type="Pfam" id="PF14009">
    <property type="entry name" value="PADRE"/>
    <property type="match status" value="1"/>
</dbReference>
<gene>
    <name evidence="2" type="ORF">AXF42_Ash000653</name>
</gene>
<dbReference type="InterPro" id="IPR025322">
    <property type="entry name" value="PADRE_dom"/>
</dbReference>
<evidence type="ECO:0000313" key="2">
    <source>
        <dbReference type="EMBL" id="PKA54818.1"/>
    </source>
</evidence>
<protein>
    <submittedName>
        <fullName evidence="2">Uncharacterized protein</fullName>
    </submittedName>
</protein>
<feature type="compositionally biased region" description="Basic residues" evidence="1">
    <location>
        <begin position="201"/>
        <end position="214"/>
    </location>
</feature>
<reference evidence="2 3" key="1">
    <citation type="journal article" date="2017" name="Nature">
        <title>The Apostasia genome and the evolution of orchids.</title>
        <authorList>
            <person name="Zhang G.Q."/>
            <person name="Liu K.W."/>
            <person name="Li Z."/>
            <person name="Lohaus R."/>
            <person name="Hsiao Y.Y."/>
            <person name="Niu S.C."/>
            <person name="Wang J.Y."/>
            <person name="Lin Y.C."/>
            <person name="Xu Q."/>
            <person name="Chen L.J."/>
            <person name="Yoshida K."/>
            <person name="Fujiwara S."/>
            <person name="Wang Z.W."/>
            <person name="Zhang Y.Q."/>
            <person name="Mitsuda N."/>
            <person name="Wang M."/>
            <person name="Liu G.H."/>
            <person name="Pecoraro L."/>
            <person name="Huang H.X."/>
            <person name="Xiao X.J."/>
            <person name="Lin M."/>
            <person name="Wu X.Y."/>
            <person name="Wu W.L."/>
            <person name="Chen Y.Y."/>
            <person name="Chang S.B."/>
            <person name="Sakamoto S."/>
            <person name="Ohme-Takagi M."/>
            <person name="Yagi M."/>
            <person name="Zeng S.J."/>
            <person name="Shen C.Y."/>
            <person name="Yeh C.M."/>
            <person name="Luo Y.B."/>
            <person name="Tsai W.C."/>
            <person name="Van de Peer Y."/>
            <person name="Liu Z.J."/>
        </authorList>
    </citation>
    <scope>NUCLEOTIDE SEQUENCE [LARGE SCALE GENOMIC DNA]</scope>
    <source>
        <strain evidence="3">cv. Shenzhen</strain>
        <tissue evidence="2">Stem</tissue>
    </source>
</reference>
<evidence type="ECO:0000313" key="3">
    <source>
        <dbReference type="Proteomes" id="UP000236161"/>
    </source>
</evidence>
<proteinExistence type="predicted"/>
<dbReference type="EMBL" id="KZ451982">
    <property type="protein sequence ID" value="PKA54818.1"/>
    <property type="molecule type" value="Genomic_DNA"/>
</dbReference>
<dbReference type="AlphaFoldDB" id="A0A2I0AH06"/>
<sequence length="222" mass="25669">MKFKSLTIPIIPQCFNVSFREPEDAGGSNHPRRRATRMILSDGRVRIFRREVPAGELMAANPSHLLCRSDSFFIGRKVTPLAAGDLLISGQTYFLLPESFFSSALSFASLASSLTSKLLLLRPFEVRKTADCRLQLRFSDELVQRLRGKGEEEEEEEEDEEGVKKRRGMVCTTDEMEREYRELVERIRVWKPKLETIKEKEKRKKKKKEKKKKSNRDGKEAS</sequence>
<feature type="region of interest" description="Disordered" evidence="1">
    <location>
        <begin position="147"/>
        <end position="169"/>
    </location>
</feature>
<feature type="region of interest" description="Disordered" evidence="1">
    <location>
        <begin position="200"/>
        <end position="222"/>
    </location>
</feature>
<accession>A0A2I0AH06</accession>
<dbReference type="PANTHER" id="PTHR33052">
    <property type="entry name" value="DUF4228 DOMAIN PROTEIN-RELATED"/>
    <property type="match status" value="1"/>
</dbReference>
<dbReference type="Proteomes" id="UP000236161">
    <property type="component" value="Unassembled WGS sequence"/>
</dbReference>
<evidence type="ECO:0000256" key="1">
    <source>
        <dbReference type="SAM" id="MobiDB-lite"/>
    </source>
</evidence>
<dbReference type="OrthoDB" id="652082at2759"/>
<organism evidence="2 3">
    <name type="scientific">Apostasia shenzhenica</name>
    <dbReference type="NCBI Taxonomy" id="1088818"/>
    <lineage>
        <taxon>Eukaryota</taxon>
        <taxon>Viridiplantae</taxon>
        <taxon>Streptophyta</taxon>
        <taxon>Embryophyta</taxon>
        <taxon>Tracheophyta</taxon>
        <taxon>Spermatophyta</taxon>
        <taxon>Magnoliopsida</taxon>
        <taxon>Liliopsida</taxon>
        <taxon>Asparagales</taxon>
        <taxon>Orchidaceae</taxon>
        <taxon>Apostasioideae</taxon>
        <taxon>Apostasia</taxon>
    </lineage>
</organism>
<name>A0A2I0AH06_9ASPA</name>
<dbReference type="STRING" id="1088818.A0A2I0AH06"/>